<dbReference type="PANTHER" id="PTHR43275">
    <property type="entry name" value="D-MALATE DEHYDROGENASE [DECARBOXYLATING]"/>
    <property type="match status" value="1"/>
</dbReference>
<evidence type="ECO:0000259" key="7">
    <source>
        <dbReference type="SMART" id="SM01329"/>
    </source>
</evidence>
<evidence type="ECO:0000256" key="6">
    <source>
        <dbReference type="ARBA" id="ARBA00023211"/>
    </source>
</evidence>
<proteinExistence type="predicted"/>
<evidence type="ECO:0000256" key="2">
    <source>
        <dbReference type="ARBA" id="ARBA00001946"/>
    </source>
</evidence>
<dbReference type="EMBL" id="JAGINT010000001">
    <property type="protein sequence ID" value="MBP2351456.1"/>
    <property type="molecule type" value="Genomic_DNA"/>
</dbReference>
<dbReference type="PANTHER" id="PTHR43275:SF1">
    <property type="entry name" value="D-MALATE DEHYDROGENASE [DECARBOXYLATING]"/>
    <property type="match status" value="1"/>
</dbReference>
<comment type="caution">
    <text evidence="8">The sequence shown here is derived from an EMBL/GenBank/DDBJ whole genome shotgun (WGS) entry which is preliminary data.</text>
</comment>
<evidence type="ECO:0000256" key="3">
    <source>
        <dbReference type="ARBA" id="ARBA00022723"/>
    </source>
</evidence>
<dbReference type="GO" id="GO:0003862">
    <property type="term" value="F:3-isopropylmalate dehydrogenase activity"/>
    <property type="evidence" value="ECO:0007669"/>
    <property type="project" value="UniProtKB-EC"/>
</dbReference>
<dbReference type="InterPro" id="IPR024084">
    <property type="entry name" value="IsoPropMal-DH-like_dom"/>
</dbReference>
<dbReference type="Proteomes" id="UP000755585">
    <property type="component" value="Unassembled WGS sequence"/>
</dbReference>
<dbReference type="InterPro" id="IPR050501">
    <property type="entry name" value="ICDH/IPMDH"/>
</dbReference>
<keyword evidence="3" id="KW-0479">Metal-binding</keyword>
<comment type="cofactor">
    <cofactor evidence="2">
        <name>Mg(2+)</name>
        <dbReference type="ChEBI" id="CHEBI:18420"/>
    </cofactor>
</comment>
<keyword evidence="4 8" id="KW-0560">Oxidoreductase</keyword>
<evidence type="ECO:0000256" key="1">
    <source>
        <dbReference type="ARBA" id="ARBA00001936"/>
    </source>
</evidence>
<dbReference type="SUPFAM" id="SSF53659">
    <property type="entry name" value="Isocitrate/Isopropylmalate dehydrogenase-like"/>
    <property type="match status" value="1"/>
</dbReference>
<evidence type="ECO:0000256" key="5">
    <source>
        <dbReference type="ARBA" id="ARBA00023027"/>
    </source>
</evidence>
<dbReference type="Pfam" id="PF00180">
    <property type="entry name" value="Iso_dh"/>
    <property type="match status" value="1"/>
</dbReference>
<sequence>MAWSIGLIPVTEHGRAVATSALRVLEAVGHPIDVTEFDLGARRFLATGDVLPEDVLAELRTMDALVVGSPPVGANGIPRGILERGIIFRLRAELDLYVNLRRYIGDSDVDVAVVRENTEGGYIGEGGVLRPGTRDAVATQGSVTTAFGVDRCLRYAFELARRRRKKLTLVHKASVLEYSGGIWTSTLDSLSTCYDDVDCTYADVDTACVRLIEDASQFDVLVTDNLFGDIVTDVAGAVTGSLHRSGSADLNAGGRRPSLFEPLHASAARVAATPVERADPRGAYAAMALLLDHFGQESDASRLHLAVRSVPDDNARTIAETEAAVLALCRMQFSQASWESPS</sequence>
<feature type="domain" description="Isopropylmalate dehydrogenase-like" evidence="7">
    <location>
        <begin position="4"/>
        <end position="328"/>
    </location>
</feature>
<keyword evidence="6" id="KW-0464">Manganese</keyword>
<evidence type="ECO:0000313" key="9">
    <source>
        <dbReference type="Proteomes" id="UP000755585"/>
    </source>
</evidence>
<dbReference type="SMART" id="SM01329">
    <property type="entry name" value="Iso_dh"/>
    <property type="match status" value="1"/>
</dbReference>
<keyword evidence="9" id="KW-1185">Reference proteome</keyword>
<keyword evidence="5" id="KW-0520">NAD</keyword>
<organism evidence="8 9">
    <name type="scientific">Kribbella aluminosa</name>
    <dbReference type="NCBI Taxonomy" id="416017"/>
    <lineage>
        <taxon>Bacteria</taxon>
        <taxon>Bacillati</taxon>
        <taxon>Actinomycetota</taxon>
        <taxon>Actinomycetes</taxon>
        <taxon>Propionibacteriales</taxon>
        <taxon>Kribbellaceae</taxon>
        <taxon>Kribbella</taxon>
    </lineage>
</organism>
<gene>
    <name evidence="8" type="ORF">JOF29_002539</name>
</gene>
<accession>A0ABS4UIH5</accession>
<evidence type="ECO:0000256" key="4">
    <source>
        <dbReference type="ARBA" id="ARBA00023002"/>
    </source>
</evidence>
<dbReference type="Gene3D" id="3.40.718.10">
    <property type="entry name" value="Isopropylmalate Dehydrogenase"/>
    <property type="match status" value="1"/>
</dbReference>
<dbReference type="EC" id="1.1.1.85" evidence="8"/>
<name>A0ABS4UIH5_9ACTN</name>
<protein>
    <submittedName>
        <fullName evidence="8">3-isopropylmalate dehydrogenase</fullName>
        <ecNumber evidence="8">1.1.1.85</ecNumber>
    </submittedName>
</protein>
<reference evidence="8 9" key="1">
    <citation type="submission" date="2021-03" db="EMBL/GenBank/DDBJ databases">
        <title>Sequencing the genomes of 1000 actinobacteria strains.</title>
        <authorList>
            <person name="Klenk H.-P."/>
        </authorList>
    </citation>
    <scope>NUCLEOTIDE SEQUENCE [LARGE SCALE GENOMIC DNA]</scope>
    <source>
        <strain evidence="8 9">DSM 18824</strain>
    </source>
</reference>
<dbReference type="RefSeq" id="WP_209694355.1">
    <property type="nucleotide sequence ID" value="NZ_BAAAVU010000042.1"/>
</dbReference>
<comment type="cofactor">
    <cofactor evidence="1">
        <name>Mn(2+)</name>
        <dbReference type="ChEBI" id="CHEBI:29035"/>
    </cofactor>
</comment>
<evidence type="ECO:0000313" key="8">
    <source>
        <dbReference type="EMBL" id="MBP2351456.1"/>
    </source>
</evidence>